<dbReference type="Pfam" id="PF07883">
    <property type="entry name" value="Cupin_2"/>
    <property type="match status" value="1"/>
</dbReference>
<dbReference type="HOGENOM" id="CLU_1237788_0_0_1"/>
<keyword evidence="2" id="KW-0238">DNA-binding</keyword>
<dbReference type="InterPro" id="IPR011051">
    <property type="entry name" value="RmlC_Cupin_sf"/>
</dbReference>
<proteinExistence type="predicted"/>
<dbReference type="Gene3D" id="2.60.120.10">
    <property type="entry name" value="Jelly Rolls"/>
    <property type="match status" value="1"/>
</dbReference>
<dbReference type="Gene3D" id="1.10.10.60">
    <property type="entry name" value="Homeodomain-like"/>
    <property type="match status" value="1"/>
</dbReference>
<dbReference type="SUPFAM" id="SSF46689">
    <property type="entry name" value="Homeodomain-like"/>
    <property type="match status" value="1"/>
</dbReference>
<dbReference type="AlphaFoldDB" id="A9U6P5"/>
<evidence type="ECO:0000256" key="1">
    <source>
        <dbReference type="ARBA" id="ARBA00023015"/>
    </source>
</evidence>
<evidence type="ECO:0000259" key="4">
    <source>
        <dbReference type="PROSITE" id="PS01124"/>
    </source>
</evidence>
<accession>A9U6P5</accession>
<gene>
    <name evidence="5" type="ORF">PHYPADRAFT_103410</name>
</gene>
<sequence>MNFDLNVVPFSRRETFLAVSLLPEGKNRPAGLYLRTVRGGDDKFGEAFRIELLDDAGELLPFKAETNPASVKLAAFDSSSYAELCISDSRTARFRTRGCGIRLTFQPAAYDYAYEAVPGSWEVNSFTHECRFMLTRLAGCMKMEVIWDKIKSSRIVAEFRPDGAAGTAEFAIEEFRTVWKPRPAWEPFEAAVKEAEAEFAAWLDHSLTVPAHWQEGRELAAYITCSSPRLMYSEHNIIKRLAWTKLADKEDEAILPEVRGFIGTHDKDWEDERQWSHPDLEITVVLEGSGRFVHEQEERRVEAGHVALIPSLAAHSFHAMTPIRFGVVLVDGLPMHVRELFERLVVLGKPRLIALSRLDQDRYERLFREWLRSRSSTLKEPVRNDLAWIEILLLFLNEHSHPDQQSFTVSHTGDYIRRHLQEPIVIGSLAEMAGLSEEGFRKRFFKAYGMTPKQYQQMCRLEEAKWLLSSTDKDMQAIAEQIGFAQLHSFSL</sequence>
<evidence type="ECO:0000256" key="2">
    <source>
        <dbReference type="ARBA" id="ARBA00023125"/>
    </source>
</evidence>
<dbReference type="SMART" id="SM00342">
    <property type="entry name" value="HTH_ARAC"/>
    <property type="match status" value="1"/>
</dbReference>
<dbReference type="EMBL" id="DS546128">
    <property type="protein sequence ID" value="EDQ48657.1"/>
    <property type="molecule type" value="Genomic_DNA"/>
</dbReference>
<feature type="non-terminal residue" evidence="5">
    <location>
        <position position="492"/>
    </location>
</feature>
<evidence type="ECO:0000313" key="5">
    <source>
        <dbReference type="EMBL" id="EDQ48657.1"/>
    </source>
</evidence>
<dbReference type="Pfam" id="PF12833">
    <property type="entry name" value="HTH_18"/>
    <property type="match status" value="1"/>
</dbReference>
<dbReference type="SUPFAM" id="SSF51182">
    <property type="entry name" value="RmlC-like cupins"/>
    <property type="match status" value="1"/>
</dbReference>
<dbReference type="InterPro" id="IPR013096">
    <property type="entry name" value="Cupin_2"/>
</dbReference>
<dbReference type="GO" id="GO:0043565">
    <property type="term" value="F:sequence-specific DNA binding"/>
    <property type="evidence" value="ECO:0007669"/>
    <property type="project" value="InterPro"/>
</dbReference>
<evidence type="ECO:0000256" key="3">
    <source>
        <dbReference type="ARBA" id="ARBA00023163"/>
    </source>
</evidence>
<protein>
    <submittedName>
        <fullName evidence="5">Predicted protein</fullName>
    </submittedName>
</protein>
<dbReference type="InterPro" id="IPR018060">
    <property type="entry name" value="HTH_AraC"/>
</dbReference>
<name>A9U6P5_PHYPA</name>
<dbReference type="PROSITE" id="PS01124">
    <property type="entry name" value="HTH_ARAC_FAMILY_2"/>
    <property type="match status" value="1"/>
</dbReference>
<dbReference type="PANTHER" id="PTHR46796">
    <property type="entry name" value="HTH-TYPE TRANSCRIPTIONAL ACTIVATOR RHAS-RELATED"/>
    <property type="match status" value="1"/>
</dbReference>
<feature type="domain" description="HTH araC/xylS-type" evidence="4">
    <location>
        <begin position="410"/>
        <end position="492"/>
    </location>
</feature>
<keyword evidence="1" id="KW-0805">Transcription regulation</keyword>
<keyword evidence="3" id="KW-0804">Transcription</keyword>
<dbReference type="InterPro" id="IPR009057">
    <property type="entry name" value="Homeodomain-like_sf"/>
</dbReference>
<dbReference type="GO" id="GO:0003700">
    <property type="term" value="F:DNA-binding transcription factor activity"/>
    <property type="evidence" value="ECO:0007669"/>
    <property type="project" value="InterPro"/>
</dbReference>
<organism>
    <name type="scientific">Physcomitrium patens</name>
    <name type="common">Spreading-leaved earth moss</name>
    <name type="synonym">Physcomitrella patens</name>
    <dbReference type="NCBI Taxonomy" id="3218"/>
    <lineage>
        <taxon>Eukaryota</taxon>
        <taxon>Viridiplantae</taxon>
        <taxon>Streptophyta</taxon>
        <taxon>Embryophyta</taxon>
        <taxon>Bryophyta</taxon>
        <taxon>Bryophytina</taxon>
        <taxon>Bryopsida</taxon>
        <taxon>Funariidae</taxon>
        <taxon>Funariales</taxon>
        <taxon>Funariaceae</taxon>
        <taxon>Physcomitrium</taxon>
    </lineage>
</organism>
<reference evidence="5" key="1">
    <citation type="journal article" date="2008" name="Science">
        <title>The Physcomitrella genome reveals evolutionary insights into the conquest of land by plants.</title>
        <authorList>
            <person name="Rensing S."/>
            <person name="Lang D."/>
            <person name="Zimmer A."/>
            <person name="Terry A."/>
            <person name="Salamov A."/>
            <person name="Shapiro H."/>
            <person name="Nishiyama T."/>
            <person name="Perroud P.-F."/>
            <person name="Lindquist E."/>
            <person name="Kamisugi Y."/>
            <person name="Tanahashi T."/>
            <person name="Sakakibara K."/>
            <person name="Fujita T."/>
            <person name="Oishi K."/>
            <person name="Shin-I T."/>
            <person name="Kuroki Y."/>
            <person name="Toyoda A."/>
            <person name="Suzuki Y."/>
            <person name="Hashimoto A."/>
            <person name="Yamaguchi K."/>
            <person name="Sugano A."/>
            <person name="Kohara Y."/>
            <person name="Fujiyama A."/>
            <person name="Anterola A."/>
            <person name="Aoki S."/>
            <person name="Ashton N."/>
            <person name="Barbazuk W.B."/>
            <person name="Barker E."/>
            <person name="Bennetzen J."/>
            <person name="Bezanilla M."/>
            <person name="Blankenship R."/>
            <person name="Cho S.H."/>
            <person name="Dutcher S."/>
            <person name="Estelle M."/>
            <person name="Fawcett J.A."/>
            <person name="Gundlach H."/>
            <person name="Hanada K."/>
            <person name="Heyl A."/>
            <person name="Hicks K.A."/>
            <person name="Hugh J."/>
            <person name="Lohr M."/>
            <person name="Mayer K."/>
            <person name="Melkozernov A."/>
            <person name="Murata T."/>
            <person name="Nelson D."/>
            <person name="Pils B."/>
            <person name="Prigge M."/>
            <person name="Reiss B."/>
            <person name="Renner T."/>
            <person name="Rombauts S."/>
            <person name="Rushton P."/>
            <person name="Sanderfoot A."/>
            <person name="Schween G."/>
            <person name="Shiu S.-H."/>
            <person name="Stueber K."/>
            <person name="Theodoulou F.L."/>
            <person name="Tu H."/>
            <person name="Van de Peer Y."/>
            <person name="Verrier P.J."/>
            <person name="Waters E."/>
            <person name="Wood A."/>
            <person name="Yang L."/>
            <person name="Cove D."/>
            <person name="Cuming A."/>
            <person name="Hasebe M."/>
            <person name="Lucas S."/>
            <person name="Mishler D.B."/>
            <person name="Reski R."/>
            <person name="Grigoriev I."/>
            <person name="Quatrano R.S."/>
            <person name="Boore J.L."/>
        </authorList>
    </citation>
    <scope>NUCLEOTIDE SEQUENCE [LARGE SCALE GENOMIC DNA]</scope>
</reference>
<dbReference type="InterPro" id="IPR014710">
    <property type="entry name" value="RmlC-like_jellyroll"/>
</dbReference>
<dbReference type="InterPro" id="IPR050204">
    <property type="entry name" value="AraC_XylS_family_regulators"/>
</dbReference>